<dbReference type="PANTHER" id="PTHR34582">
    <property type="entry name" value="UPF0702 TRANSMEMBRANE PROTEIN YCAP"/>
    <property type="match status" value="1"/>
</dbReference>
<dbReference type="InterPro" id="IPR023090">
    <property type="entry name" value="UPF0702_alpha/beta_dom_sf"/>
</dbReference>
<evidence type="ECO:0000256" key="3">
    <source>
        <dbReference type="ARBA" id="ARBA00022475"/>
    </source>
</evidence>
<dbReference type="EMBL" id="QXIR01000027">
    <property type="protein sequence ID" value="RIW30193.1"/>
    <property type="molecule type" value="Genomic_DNA"/>
</dbReference>
<evidence type="ECO:0000259" key="8">
    <source>
        <dbReference type="Pfam" id="PF20730"/>
    </source>
</evidence>
<dbReference type="OrthoDB" id="1076133at2"/>
<feature type="domain" description="YetF-like N-terminal transmembrane" evidence="8">
    <location>
        <begin position="3"/>
        <end position="76"/>
    </location>
</feature>
<gene>
    <name evidence="9" type="ORF">D3H55_17260</name>
</gene>
<keyword evidence="3" id="KW-1003">Cell membrane</keyword>
<dbReference type="InterPro" id="IPR007353">
    <property type="entry name" value="DUF421"/>
</dbReference>
<keyword evidence="4" id="KW-0812">Transmembrane</keyword>
<accession>A0A3A1QSC6</accession>
<dbReference type="Pfam" id="PF20730">
    <property type="entry name" value="YetF_N"/>
    <property type="match status" value="1"/>
</dbReference>
<evidence type="ECO:0000256" key="1">
    <source>
        <dbReference type="ARBA" id="ARBA00004651"/>
    </source>
</evidence>
<evidence type="ECO:0000256" key="2">
    <source>
        <dbReference type="ARBA" id="ARBA00006448"/>
    </source>
</evidence>
<evidence type="ECO:0000313" key="9">
    <source>
        <dbReference type="EMBL" id="RIW30193.1"/>
    </source>
</evidence>
<dbReference type="AlphaFoldDB" id="A0A3A1QSC6"/>
<comment type="caution">
    <text evidence="9">The sequence shown here is derived from an EMBL/GenBank/DDBJ whole genome shotgun (WGS) entry which is preliminary data.</text>
</comment>
<sequence>MDYLEIAFELIVGFVALLILTKVLGKTQISQITPFDFISAIILGELVGNSLYDNKEGVKEILFAISIWGGLIFLTEKLTQRSRRLRHLFENTPSIIIRKGQIEFKELKKNHLDLNQLQQLLRAKDVFSVRECEYAILETDGSLSVIKKPLYASVQKQDLNLAPASAAIPISVILDGEIIYDNLKMIDVDENWLVSELHKKGFTSARDVLFGEWQDGKELLLQGY</sequence>
<dbReference type="Gene3D" id="3.30.240.20">
    <property type="entry name" value="bsu07140 like domains"/>
    <property type="match status" value="2"/>
</dbReference>
<evidence type="ECO:0000256" key="6">
    <source>
        <dbReference type="ARBA" id="ARBA00023136"/>
    </source>
</evidence>
<dbReference type="RefSeq" id="WP_119548570.1">
    <property type="nucleotide sequence ID" value="NZ_QXIR01000027.1"/>
</dbReference>
<evidence type="ECO:0000256" key="5">
    <source>
        <dbReference type="ARBA" id="ARBA00022989"/>
    </source>
</evidence>
<name>A0A3A1QSC6_9BACI</name>
<dbReference type="Pfam" id="PF04239">
    <property type="entry name" value="DUF421"/>
    <property type="match status" value="1"/>
</dbReference>
<comment type="similarity">
    <text evidence="2">Belongs to the UPF0702 family.</text>
</comment>
<dbReference type="GO" id="GO:0005886">
    <property type="term" value="C:plasma membrane"/>
    <property type="evidence" value="ECO:0007669"/>
    <property type="project" value="UniProtKB-SubCell"/>
</dbReference>
<evidence type="ECO:0000256" key="4">
    <source>
        <dbReference type="ARBA" id="ARBA00022692"/>
    </source>
</evidence>
<dbReference type="InterPro" id="IPR048454">
    <property type="entry name" value="YetF_N"/>
</dbReference>
<comment type="subcellular location">
    <subcellularLocation>
        <location evidence="1">Cell membrane</location>
        <topology evidence="1">Multi-pass membrane protein</topology>
    </subcellularLocation>
</comment>
<evidence type="ECO:0000313" key="10">
    <source>
        <dbReference type="Proteomes" id="UP000265801"/>
    </source>
</evidence>
<dbReference type="PANTHER" id="PTHR34582:SF5">
    <property type="entry name" value="UPF0702 TRANSMEMBRANE PROTEIN YETF"/>
    <property type="match status" value="1"/>
</dbReference>
<keyword evidence="6" id="KW-0472">Membrane</keyword>
<dbReference type="Proteomes" id="UP000265801">
    <property type="component" value="Unassembled WGS sequence"/>
</dbReference>
<organism evidence="9 10">
    <name type="scientific">Bacillus salacetis</name>
    <dbReference type="NCBI Taxonomy" id="2315464"/>
    <lineage>
        <taxon>Bacteria</taxon>
        <taxon>Bacillati</taxon>
        <taxon>Bacillota</taxon>
        <taxon>Bacilli</taxon>
        <taxon>Bacillales</taxon>
        <taxon>Bacillaceae</taxon>
        <taxon>Bacillus</taxon>
    </lineage>
</organism>
<keyword evidence="10" id="KW-1185">Reference proteome</keyword>
<evidence type="ECO:0000259" key="7">
    <source>
        <dbReference type="Pfam" id="PF04239"/>
    </source>
</evidence>
<reference evidence="9 10" key="1">
    <citation type="submission" date="2018-09" db="EMBL/GenBank/DDBJ databases">
        <title>Bacillus saliacetes sp. nov., isolated from Thai shrimp paste (Ka-pi).</title>
        <authorList>
            <person name="Daroonpunt R."/>
            <person name="Tanasupawat S."/>
            <person name="Yiamsombut S."/>
        </authorList>
    </citation>
    <scope>NUCLEOTIDE SEQUENCE [LARGE SCALE GENOMIC DNA]</scope>
    <source>
        <strain evidence="9 10">SKP7-4</strain>
    </source>
</reference>
<feature type="domain" description="YetF C-terminal" evidence="7">
    <location>
        <begin position="81"/>
        <end position="214"/>
    </location>
</feature>
<keyword evidence="5" id="KW-1133">Transmembrane helix</keyword>
<proteinExistence type="inferred from homology"/>
<protein>
    <submittedName>
        <fullName evidence="9">DUF421 domain-containing protein</fullName>
    </submittedName>
</protein>